<sequence length="220" mass="25179">MWLAARLLVVVSLLLSQVCIADWELAKEDKSHQIRVYTRAAEHSDMREFRGELRVQTSLSALVALIEDNKAGPQWIHNCRALEVIEQVSAQQRLFYMVTEAPWPVKDRDSVIDSVLTQDSALGTVHIDMQVRNDVFPANDEFIRITDMQGFWEFQPQDDGWVMVIYQVHADPAGGIPAWLANSMVVEAPYYTLKNMRKMVTQEPYVSAHLSHIRDVSQKP</sequence>
<feature type="domain" description="START" evidence="2">
    <location>
        <begin position="23"/>
        <end position="205"/>
    </location>
</feature>
<evidence type="ECO:0000256" key="1">
    <source>
        <dbReference type="SAM" id="SignalP"/>
    </source>
</evidence>
<proteinExistence type="predicted"/>
<dbReference type="InterPro" id="IPR051213">
    <property type="entry name" value="START_lipid_transfer"/>
</dbReference>
<comment type="caution">
    <text evidence="3">The sequence shown here is derived from an EMBL/GenBank/DDBJ whole genome shotgun (WGS) entry which is preliminary data.</text>
</comment>
<reference evidence="3" key="2">
    <citation type="submission" date="2022-08" db="EMBL/GenBank/DDBJ databases">
        <authorList>
            <person name="Dong C."/>
        </authorList>
    </citation>
    <scope>NUCLEOTIDE SEQUENCE</scope>
    <source>
        <strain evidence="3">59MF3M-4</strain>
    </source>
</reference>
<dbReference type="InterPro" id="IPR028347">
    <property type="entry name" value="START_dom_prot"/>
</dbReference>
<dbReference type="PANTHER" id="PTHR19308:SF14">
    <property type="entry name" value="START DOMAIN-CONTAINING PROTEIN"/>
    <property type="match status" value="1"/>
</dbReference>
<dbReference type="PANTHER" id="PTHR19308">
    <property type="entry name" value="PHOSPHATIDYLCHOLINE TRANSFER PROTEIN"/>
    <property type="match status" value="1"/>
</dbReference>
<dbReference type="PIRSF" id="PIRSF039033">
    <property type="entry name" value="START_dom"/>
    <property type="match status" value="1"/>
</dbReference>
<feature type="signal peptide" evidence="1">
    <location>
        <begin position="1"/>
        <end position="21"/>
    </location>
</feature>
<reference evidence="3" key="1">
    <citation type="journal article" date="2022" name="Front. Microbiol.">
        <title>Genome-based taxonomic rearrangement of Oceanobacter-related bacteria including the description of Thalassolituus hydrocarbonoclasticus sp. nov. and Thalassolituus pacificus sp. nov. and emended description of the genus Thalassolituus.</title>
        <authorList>
            <person name="Dong C."/>
            <person name="Wei L."/>
            <person name="Wang J."/>
            <person name="Lai Q."/>
            <person name="Huang Z."/>
            <person name="Shao Z."/>
        </authorList>
    </citation>
    <scope>NUCLEOTIDE SEQUENCE</scope>
    <source>
        <strain evidence="3">59MF3M-4</strain>
    </source>
</reference>
<dbReference type="AlphaFoldDB" id="A0A9X2WFR2"/>
<evidence type="ECO:0000313" key="4">
    <source>
        <dbReference type="Proteomes" id="UP001147830"/>
    </source>
</evidence>
<dbReference type="EMBL" id="JAOANI010000019">
    <property type="protein sequence ID" value="MCT7359490.1"/>
    <property type="molecule type" value="Genomic_DNA"/>
</dbReference>
<protein>
    <submittedName>
        <fullName evidence="3">START domain-containing protein</fullName>
    </submittedName>
</protein>
<dbReference type="GO" id="GO:0008289">
    <property type="term" value="F:lipid binding"/>
    <property type="evidence" value="ECO:0007669"/>
    <property type="project" value="InterPro"/>
</dbReference>
<gene>
    <name evidence="3" type="ORF">NYR02_10690</name>
</gene>
<name>A0A9X2WFR2_9GAMM</name>
<dbReference type="CDD" id="cd08876">
    <property type="entry name" value="START_1"/>
    <property type="match status" value="1"/>
</dbReference>
<feature type="chain" id="PRO_5040809329" evidence="1">
    <location>
        <begin position="22"/>
        <end position="220"/>
    </location>
</feature>
<dbReference type="InterPro" id="IPR002913">
    <property type="entry name" value="START_lipid-bd_dom"/>
</dbReference>
<evidence type="ECO:0000259" key="2">
    <source>
        <dbReference type="PROSITE" id="PS50848"/>
    </source>
</evidence>
<keyword evidence="1" id="KW-0732">Signal</keyword>
<dbReference type="RefSeq" id="WP_260976359.1">
    <property type="nucleotide sequence ID" value="NZ_JAOANI010000019.1"/>
</dbReference>
<dbReference type="Gene3D" id="3.30.530.20">
    <property type="match status" value="1"/>
</dbReference>
<dbReference type="SUPFAM" id="SSF55961">
    <property type="entry name" value="Bet v1-like"/>
    <property type="match status" value="1"/>
</dbReference>
<dbReference type="Proteomes" id="UP001147830">
    <property type="component" value="Unassembled WGS sequence"/>
</dbReference>
<evidence type="ECO:0000313" key="3">
    <source>
        <dbReference type="EMBL" id="MCT7359490.1"/>
    </source>
</evidence>
<dbReference type="Pfam" id="PF01852">
    <property type="entry name" value="START"/>
    <property type="match status" value="1"/>
</dbReference>
<organism evidence="3 4">
    <name type="scientific">Thalassolituus pacificus</name>
    <dbReference type="NCBI Taxonomy" id="2975440"/>
    <lineage>
        <taxon>Bacteria</taxon>
        <taxon>Pseudomonadati</taxon>
        <taxon>Pseudomonadota</taxon>
        <taxon>Gammaproteobacteria</taxon>
        <taxon>Oceanospirillales</taxon>
        <taxon>Oceanospirillaceae</taxon>
        <taxon>Thalassolituus</taxon>
    </lineage>
</organism>
<dbReference type="GO" id="GO:0005737">
    <property type="term" value="C:cytoplasm"/>
    <property type="evidence" value="ECO:0007669"/>
    <property type="project" value="UniProtKB-ARBA"/>
</dbReference>
<keyword evidence="4" id="KW-1185">Reference proteome</keyword>
<dbReference type="InterPro" id="IPR023393">
    <property type="entry name" value="START-like_dom_sf"/>
</dbReference>
<accession>A0A9X2WFR2</accession>
<dbReference type="PROSITE" id="PS50848">
    <property type="entry name" value="START"/>
    <property type="match status" value="1"/>
</dbReference>